<comment type="caution">
    <text evidence="30">The sequence shown here is derived from an EMBL/GenBank/DDBJ whole genome shotgun (WGS) entry which is preliminary data.</text>
</comment>
<feature type="transmembrane region" description="Helical" evidence="26">
    <location>
        <begin position="114"/>
        <end position="130"/>
    </location>
</feature>
<dbReference type="InterPro" id="IPR002048">
    <property type="entry name" value="EF_hand_dom"/>
</dbReference>
<dbReference type="SUPFAM" id="SSF47473">
    <property type="entry name" value="EF-hand"/>
    <property type="match status" value="1"/>
</dbReference>
<evidence type="ECO:0000256" key="19">
    <source>
        <dbReference type="ARBA" id="ARBA00023400"/>
    </source>
</evidence>
<comment type="cofactor">
    <cofactor evidence="1">
        <name>Fe cation</name>
        <dbReference type="ChEBI" id="CHEBI:24875"/>
    </cofactor>
</comment>
<comment type="catalytic activity">
    <reaction evidence="20">
        <text>a 1,2-diacyl-sn-glycerol + ATP = a 1,2-diacyl-sn-glycero-3-phosphate + ADP + H(+)</text>
        <dbReference type="Rhea" id="RHEA:10272"/>
        <dbReference type="ChEBI" id="CHEBI:15378"/>
        <dbReference type="ChEBI" id="CHEBI:17815"/>
        <dbReference type="ChEBI" id="CHEBI:30616"/>
        <dbReference type="ChEBI" id="CHEBI:58608"/>
        <dbReference type="ChEBI" id="CHEBI:456216"/>
        <dbReference type="EC" id="2.7.1.107"/>
    </reaction>
    <physiologicalReaction direction="left-to-right" evidence="20">
        <dbReference type="Rhea" id="RHEA:10273"/>
    </physiologicalReaction>
</comment>
<evidence type="ECO:0000256" key="9">
    <source>
        <dbReference type="ARBA" id="ARBA00022824"/>
    </source>
</evidence>
<dbReference type="Pfam" id="PF00781">
    <property type="entry name" value="DAGK_cat"/>
    <property type="match status" value="1"/>
</dbReference>
<keyword evidence="7" id="KW-0677">Repeat</keyword>
<dbReference type="CDD" id="cd20891">
    <property type="entry name" value="C1_DGKbeta_rpt2"/>
    <property type="match status" value="1"/>
</dbReference>
<keyword evidence="15" id="KW-0443">Lipid metabolism</keyword>
<keyword evidence="9" id="KW-0256">Endoplasmic reticulum</keyword>
<dbReference type="Pfam" id="PF00130">
    <property type="entry name" value="C1_1"/>
    <property type="match status" value="2"/>
</dbReference>
<dbReference type="InterPro" id="IPR000756">
    <property type="entry name" value="Diacylglycerol_kin_accessory"/>
</dbReference>
<dbReference type="InterPro" id="IPR002219">
    <property type="entry name" value="PKC_DAG/PE"/>
</dbReference>
<dbReference type="PROSITE" id="PS00479">
    <property type="entry name" value="ZF_DAG_PE_1"/>
    <property type="match status" value="1"/>
</dbReference>
<dbReference type="GO" id="GO:0005509">
    <property type="term" value="F:calcium ion binding"/>
    <property type="evidence" value="ECO:0007669"/>
    <property type="project" value="InterPro"/>
</dbReference>
<dbReference type="SMART" id="SM00109">
    <property type="entry name" value="C1"/>
    <property type="match status" value="2"/>
</dbReference>
<dbReference type="PROSITE" id="PS00018">
    <property type="entry name" value="EF_HAND_1"/>
    <property type="match status" value="2"/>
</dbReference>
<accession>A0A8J7NPM4</accession>
<keyword evidence="8" id="KW-0863">Zinc-finger</keyword>
<dbReference type="Pfam" id="PF00609">
    <property type="entry name" value="DAGK_acc"/>
    <property type="match status" value="1"/>
</dbReference>
<dbReference type="FunFam" id="1.10.238.10:FF:000017">
    <property type="entry name" value="Diacylglycerol kinase"/>
    <property type="match status" value="1"/>
</dbReference>
<dbReference type="InterPro" id="IPR011992">
    <property type="entry name" value="EF-hand-dom_pair"/>
</dbReference>
<evidence type="ECO:0000313" key="30">
    <source>
        <dbReference type="EMBL" id="MBN3314926.1"/>
    </source>
</evidence>
<feature type="region of interest" description="Disordered" evidence="25">
    <location>
        <begin position="1645"/>
        <end position="1674"/>
    </location>
</feature>
<dbReference type="PROSITE" id="PS50081">
    <property type="entry name" value="ZF_DAG_PE_2"/>
    <property type="match status" value="2"/>
</dbReference>
<dbReference type="GO" id="GO:0008270">
    <property type="term" value="F:zinc ion binding"/>
    <property type="evidence" value="ECO:0007669"/>
    <property type="project" value="UniProtKB-KW"/>
</dbReference>
<feature type="domain" description="EF-hand" evidence="29">
    <location>
        <begin position="728"/>
        <end position="763"/>
    </location>
</feature>
<keyword evidence="24" id="KW-0067">ATP-binding</keyword>
<evidence type="ECO:0000256" key="6">
    <source>
        <dbReference type="ARBA" id="ARBA00022723"/>
    </source>
</evidence>
<comment type="function">
    <text evidence="21">Glyceryl-ether monooxygenase that cleaves the O-alkyl bond of ether lipids. Ether lipids are essential components of brain membranes.</text>
</comment>
<dbReference type="InterPro" id="IPR029477">
    <property type="entry name" value="DAG_kinase_typeI_N"/>
</dbReference>
<comment type="similarity">
    <text evidence="22">Belongs to the sterol desaturase family. TMEM195 subfamily.</text>
</comment>
<evidence type="ECO:0000256" key="17">
    <source>
        <dbReference type="ARBA" id="ARBA00023371"/>
    </source>
</evidence>
<keyword evidence="10" id="KW-0862">Zinc</keyword>
<dbReference type="FunFam" id="3.30.60.20:FF:000013">
    <property type="entry name" value="Diacylglycerol kinase"/>
    <property type="match status" value="1"/>
</dbReference>
<keyword evidence="24" id="KW-0808">Transferase</keyword>
<feature type="non-terminal residue" evidence="30">
    <location>
        <position position="1674"/>
    </location>
</feature>
<evidence type="ECO:0000256" key="7">
    <source>
        <dbReference type="ARBA" id="ARBA00022737"/>
    </source>
</evidence>
<dbReference type="PROSITE" id="PS50222">
    <property type="entry name" value="EF_HAND_2"/>
    <property type="match status" value="2"/>
</dbReference>
<dbReference type="GO" id="GO:0008610">
    <property type="term" value="P:lipid biosynthetic process"/>
    <property type="evidence" value="ECO:0007669"/>
    <property type="project" value="InterPro"/>
</dbReference>
<dbReference type="InterPro" id="IPR047471">
    <property type="entry name" value="C1_DGKbeta-like_rpt1"/>
</dbReference>
<dbReference type="Gene3D" id="1.10.238.110">
    <property type="entry name" value="Diacylglycerol kinase alpha"/>
    <property type="match status" value="2"/>
</dbReference>
<dbReference type="SMART" id="SM00045">
    <property type="entry name" value="DAGKa"/>
    <property type="match status" value="1"/>
</dbReference>
<evidence type="ECO:0000256" key="1">
    <source>
        <dbReference type="ARBA" id="ARBA00001962"/>
    </source>
</evidence>
<feature type="region of interest" description="Disordered" evidence="25">
    <location>
        <begin position="1541"/>
        <end position="1561"/>
    </location>
</feature>
<evidence type="ECO:0000256" key="16">
    <source>
        <dbReference type="ARBA" id="ARBA00023136"/>
    </source>
</evidence>
<keyword evidence="24 30" id="KW-0418">Kinase</keyword>
<dbReference type="FunFam" id="3.30.60.20:FF:000016">
    <property type="entry name" value="Diacylglycerol kinase"/>
    <property type="match status" value="1"/>
</dbReference>
<feature type="domain" description="Phorbol-ester/DAG-type" evidence="27">
    <location>
        <begin position="823"/>
        <end position="873"/>
    </location>
</feature>
<comment type="catalytic activity">
    <reaction evidence="17">
        <text>1,2-di-(9Z-octadecenoyl)-sn-glycerol + ATP = 1,2-di-(9Z-octadecenoyl)-sn-glycero-3-phosphate + ADP + H(+)</text>
        <dbReference type="Rhea" id="RHEA:40327"/>
        <dbReference type="ChEBI" id="CHEBI:15378"/>
        <dbReference type="ChEBI" id="CHEBI:30616"/>
        <dbReference type="ChEBI" id="CHEBI:52333"/>
        <dbReference type="ChEBI" id="CHEBI:74546"/>
        <dbReference type="ChEBI" id="CHEBI:456216"/>
    </reaction>
    <physiologicalReaction direction="left-to-right" evidence="17">
        <dbReference type="Rhea" id="RHEA:40328"/>
    </physiologicalReaction>
</comment>
<dbReference type="Proteomes" id="UP000736164">
    <property type="component" value="Unassembled WGS sequence"/>
</dbReference>
<evidence type="ECO:0000256" key="12">
    <source>
        <dbReference type="ARBA" id="ARBA00022989"/>
    </source>
</evidence>
<dbReference type="InterPro" id="IPR051689">
    <property type="entry name" value="Sterol_desaturase/TMEM195"/>
</dbReference>
<dbReference type="GO" id="GO:0005524">
    <property type="term" value="F:ATP binding"/>
    <property type="evidence" value="ECO:0007669"/>
    <property type="project" value="UniProtKB-KW"/>
</dbReference>
<dbReference type="SMART" id="SM00046">
    <property type="entry name" value="DAGKc"/>
    <property type="match status" value="1"/>
</dbReference>
<keyword evidence="5 26" id="KW-0812">Transmembrane</keyword>
<evidence type="ECO:0000256" key="5">
    <source>
        <dbReference type="ARBA" id="ARBA00022692"/>
    </source>
</evidence>
<evidence type="ECO:0000256" key="8">
    <source>
        <dbReference type="ARBA" id="ARBA00022771"/>
    </source>
</evidence>
<dbReference type="GO" id="GO:0006643">
    <property type="term" value="P:membrane lipid metabolic process"/>
    <property type="evidence" value="ECO:0007669"/>
    <property type="project" value="TreeGrafter"/>
</dbReference>
<dbReference type="UniPathway" id="UPA00230"/>
<dbReference type="PANTHER" id="PTHR21624:SF1">
    <property type="entry name" value="ALKYLGLYCEROL MONOOXYGENASE"/>
    <property type="match status" value="1"/>
</dbReference>
<dbReference type="InterPro" id="IPR018247">
    <property type="entry name" value="EF_Hand_1_Ca_BS"/>
</dbReference>
<dbReference type="Gene3D" id="2.60.200.40">
    <property type="match status" value="1"/>
</dbReference>
<dbReference type="FunFam" id="2.60.200.40:FF:000003">
    <property type="entry name" value="Diacylglycerol kinase"/>
    <property type="match status" value="1"/>
</dbReference>
<dbReference type="GO" id="GO:0046486">
    <property type="term" value="P:glycerolipid metabolic process"/>
    <property type="evidence" value="ECO:0007669"/>
    <property type="project" value="UniProtKB-UniPathway"/>
</dbReference>
<comment type="catalytic activity">
    <reaction evidence="19">
        <text>1-octadecanoyl-2-(5Z,8Z,11Z,14Z-eicosatetraenoyl)-sn-glycerol + ATP = 1-octadecanoyl-2-(5Z,8Z,11Z,14Z-eicosatetraenoyl)-sn-glycero-3-phosphate + ADP + H(+)</text>
        <dbReference type="Rhea" id="RHEA:40323"/>
        <dbReference type="ChEBI" id="CHEBI:15378"/>
        <dbReference type="ChEBI" id="CHEBI:30616"/>
        <dbReference type="ChEBI" id="CHEBI:75728"/>
        <dbReference type="ChEBI" id="CHEBI:77091"/>
        <dbReference type="ChEBI" id="CHEBI:456216"/>
    </reaction>
    <physiologicalReaction direction="left-to-right" evidence="19">
        <dbReference type="Rhea" id="RHEA:40324"/>
    </physiologicalReaction>
</comment>
<dbReference type="PANTHER" id="PTHR21624">
    <property type="entry name" value="STEROL DESATURASE-RELATED PROTEIN"/>
    <property type="match status" value="1"/>
</dbReference>
<dbReference type="CDD" id="cd20845">
    <property type="entry name" value="C1_DGKbeta_rpt1"/>
    <property type="match status" value="1"/>
</dbReference>
<feature type="transmembrane region" description="Helical" evidence="26">
    <location>
        <begin position="370"/>
        <end position="390"/>
    </location>
</feature>
<feature type="transmembrane region" description="Helical" evidence="26">
    <location>
        <begin position="170"/>
        <end position="191"/>
    </location>
</feature>
<evidence type="ECO:0000259" key="29">
    <source>
        <dbReference type="PROSITE" id="PS50222"/>
    </source>
</evidence>
<dbReference type="InterPro" id="IPR056853">
    <property type="entry name" value="AGMP_C"/>
</dbReference>
<organism evidence="30 31">
    <name type="scientific">Atractosteus spatula</name>
    <name type="common">Alligator gar</name>
    <name type="synonym">Lepisosteus spatula</name>
    <dbReference type="NCBI Taxonomy" id="7917"/>
    <lineage>
        <taxon>Eukaryota</taxon>
        <taxon>Metazoa</taxon>
        <taxon>Chordata</taxon>
        <taxon>Craniata</taxon>
        <taxon>Vertebrata</taxon>
        <taxon>Euteleostomi</taxon>
        <taxon>Actinopterygii</taxon>
        <taxon>Neopterygii</taxon>
        <taxon>Holostei</taxon>
        <taxon>Semionotiformes</taxon>
        <taxon>Lepisosteidae</taxon>
        <taxon>Atractosteus</taxon>
    </lineage>
</organism>
<keyword evidence="14" id="KW-0408">Iron</keyword>
<feature type="domain" description="Phorbol-ester/DAG-type" evidence="27">
    <location>
        <begin position="887"/>
        <end position="937"/>
    </location>
</feature>
<dbReference type="SUPFAM" id="SSF57889">
    <property type="entry name" value="Cysteine-rich domain"/>
    <property type="match status" value="2"/>
</dbReference>
<feature type="compositionally biased region" description="Basic residues" evidence="25">
    <location>
        <begin position="1664"/>
        <end position="1674"/>
    </location>
</feature>
<comment type="pathway">
    <text evidence="3">Lipid metabolism; glycerolipid metabolism.</text>
</comment>
<dbReference type="GO" id="GO:0004143">
    <property type="term" value="F:ATP-dependent diacylglycerol kinase activity"/>
    <property type="evidence" value="ECO:0007669"/>
    <property type="project" value="UniProtKB-EC"/>
</dbReference>
<feature type="compositionally biased region" description="Basic residues" evidence="25">
    <location>
        <begin position="1546"/>
        <end position="1556"/>
    </location>
</feature>
<dbReference type="Gene3D" id="3.30.60.20">
    <property type="match status" value="2"/>
</dbReference>
<evidence type="ECO:0000256" key="13">
    <source>
        <dbReference type="ARBA" id="ARBA00023002"/>
    </source>
</evidence>
<feature type="non-terminal residue" evidence="30">
    <location>
        <position position="1"/>
    </location>
</feature>
<evidence type="ECO:0000256" key="20">
    <source>
        <dbReference type="ARBA" id="ARBA00023411"/>
    </source>
</evidence>
<dbReference type="InterPro" id="IPR038199">
    <property type="entry name" value="DGK_typeI_N_sf"/>
</dbReference>
<dbReference type="InterPro" id="IPR046349">
    <property type="entry name" value="C1-like_sf"/>
</dbReference>
<feature type="domain" description="DAGKc" evidence="28">
    <location>
        <begin position="1012"/>
        <end position="1121"/>
    </location>
</feature>
<dbReference type="Pfam" id="PF04116">
    <property type="entry name" value="FA_hydroxylase"/>
    <property type="match status" value="1"/>
</dbReference>
<keyword evidence="24" id="KW-0547">Nucleotide-binding</keyword>
<dbReference type="InterPro" id="IPR006694">
    <property type="entry name" value="Fatty_acid_hydroxylase"/>
</dbReference>
<evidence type="ECO:0000256" key="24">
    <source>
        <dbReference type="RuleBase" id="RU361128"/>
    </source>
</evidence>
<feature type="transmembrane region" description="Helical" evidence="26">
    <location>
        <begin position="340"/>
        <end position="358"/>
    </location>
</feature>
<dbReference type="GO" id="GO:0007200">
    <property type="term" value="P:phospholipase C-activating G protein-coupled receptor signaling pathway"/>
    <property type="evidence" value="ECO:0007669"/>
    <property type="project" value="InterPro"/>
</dbReference>
<keyword evidence="11" id="KW-0106">Calcium</keyword>
<dbReference type="InterPro" id="IPR016064">
    <property type="entry name" value="NAD/diacylglycerol_kinase_sf"/>
</dbReference>
<evidence type="ECO:0000256" key="21">
    <source>
        <dbReference type="ARBA" id="ARBA00037122"/>
    </source>
</evidence>
<dbReference type="CDD" id="cd00051">
    <property type="entry name" value="EFh"/>
    <property type="match status" value="1"/>
</dbReference>
<dbReference type="Pfam" id="PF13499">
    <property type="entry name" value="EF-hand_7"/>
    <property type="match status" value="1"/>
</dbReference>
<comment type="catalytic activity">
    <reaction evidence="18">
        <text>1,2-didecanoyl-sn-glycerol + ATP = 1,2-didecanoyl-sn-glycero-3-phosphate + ADP + H(+)</text>
        <dbReference type="Rhea" id="RHEA:43428"/>
        <dbReference type="ChEBI" id="CHEBI:15378"/>
        <dbReference type="ChEBI" id="CHEBI:18155"/>
        <dbReference type="ChEBI" id="CHEBI:30616"/>
        <dbReference type="ChEBI" id="CHEBI:78227"/>
        <dbReference type="ChEBI" id="CHEBI:456216"/>
    </reaction>
    <physiologicalReaction direction="left-to-right" evidence="18">
        <dbReference type="Rhea" id="RHEA:43429"/>
    </physiologicalReaction>
</comment>
<evidence type="ECO:0000256" key="26">
    <source>
        <dbReference type="SAM" id="Phobius"/>
    </source>
</evidence>
<evidence type="ECO:0000256" key="14">
    <source>
        <dbReference type="ARBA" id="ARBA00023004"/>
    </source>
</evidence>
<dbReference type="PROSITE" id="PS50146">
    <property type="entry name" value="DAGK"/>
    <property type="match status" value="1"/>
</dbReference>
<evidence type="ECO:0000256" key="22">
    <source>
        <dbReference type="ARBA" id="ARBA00038190"/>
    </source>
</evidence>
<evidence type="ECO:0000256" key="10">
    <source>
        <dbReference type="ARBA" id="ARBA00022833"/>
    </source>
</evidence>
<evidence type="ECO:0000259" key="27">
    <source>
        <dbReference type="PROSITE" id="PS50081"/>
    </source>
</evidence>
<comment type="catalytic activity">
    <reaction evidence="23">
        <text>1-O-(1,2-saturated-alkyl)-sn-glycerol + (6R)-L-erythro-5,6,7,8-tetrahydrobiopterin + O2 = a 1-(1-hydroxyalkyl)-sn-glycerol + (6R)-L-erythro-6,7-dihydrobiopterin + H2O</text>
        <dbReference type="Rhea" id="RHEA:36255"/>
        <dbReference type="ChEBI" id="CHEBI:15377"/>
        <dbReference type="ChEBI" id="CHEBI:15379"/>
        <dbReference type="ChEBI" id="CHEBI:43120"/>
        <dbReference type="ChEBI" id="CHEBI:59560"/>
        <dbReference type="ChEBI" id="CHEBI:73418"/>
        <dbReference type="ChEBI" id="CHEBI:83957"/>
        <dbReference type="EC" id="1.14.16.5"/>
    </reaction>
</comment>
<dbReference type="EMBL" id="JAAWVO010018771">
    <property type="protein sequence ID" value="MBN3314926.1"/>
    <property type="molecule type" value="Genomic_DNA"/>
</dbReference>
<keyword evidence="16 26" id="KW-0472">Membrane</keyword>
<evidence type="ECO:0000256" key="11">
    <source>
        <dbReference type="ARBA" id="ARBA00022837"/>
    </source>
</evidence>
<comment type="subcellular location">
    <subcellularLocation>
        <location evidence="2">Endoplasmic reticulum membrane</location>
        <topology evidence="2">Multi-pass membrane protein</topology>
    </subcellularLocation>
</comment>
<proteinExistence type="inferred from homology"/>
<keyword evidence="12 26" id="KW-1133">Transmembrane helix</keyword>
<name>A0A8J7NPM4_ATRSP</name>
<keyword evidence="31" id="KW-1185">Reference proteome</keyword>
<evidence type="ECO:0000256" key="18">
    <source>
        <dbReference type="ARBA" id="ARBA00023395"/>
    </source>
</evidence>
<dbReference type="GO" id="GO:0005506">
    <property type="term" value="F:iron ion binding"/>
    <property type="evidence" value="ECO:0007669"/>
    <property type="project" value="InterPro"/>
</dbReference>
<sequence>MALFEKPVVSVSQGIRMMFYLMTPNETSFAQNDEVPEYVKQATPFFVGMILLELFVSWAKNGGLVIRINDGVTSVSAGMLSMIPKLFVRSLELCSYIYVWDSYRLLELPWDSPWTWWLAFLGVDFGYYWLHRFSHEVNIMWAAHQVHHSSEDYNLSTALRQSLTQQCTSWVFYLPMALAIPPSVFAVHIQFNLLYQFWIHTELVSNLGPVELIMNTPSHHRVHHVNILLSNTGRNPYCIDKNYGGTLIIWDRLFGTFAPEGEKVLYGLTHPINSFELLWVQFHHYLYIWDSFWNTPGVTNKLSVVFKGPGWTPGKPRLGLHEDLPEITGKEIPHNPAWPAALQAYVFTHFIVLMGIYNEIVATKADLSQITFLLTAGFILLTLTSLGFLIDQRHGSPNAAMLESVRCCVFLAFHRLGHVKTMVLALAVPTEGEPSTADIAGQSQACHWSSPSRASFDSSRQAREDQLAATAVTPVAWWAHVSWQPCRLRCVSPAISSAVWDSLYGEEAGGSGRARSGRNGEYEEKLLYWNFCRNFCCLSSKEEVRARRLQVAKEAEEGNDSQLTGPTGPINLFRSLWNPIELIYRKSSETKKQEILNQEIDFEGFKLFMKTFLETELPEEFCQHLFVSFSNKFSHPSPSPSTSEKSRVAEHMTQNFHKAHTHRNTQTLVYPSYPKPVTRSPMSQKRSLKLIKGNTTPSRVPYLPKMEPPVSVQLKDIVCYLSLLEGGRPEDKLEFMFHLYDTDGNGYLDSSELENIISQMMRVAEYLEWDVTELKPILQEMMEEIDYDHDGTVSLKEWIQGGMTTIPLLVLLGLETNVKDDGQHIWRLKHFNKPAYCNLCLNMLIGLGKQGLCCSFCKYTVHERCVARAPPSCIKTYVKSKKNAEVMHHFWVEGNCPTKCDKCHKNIKCYQGLTGLHCVWCQITLHNKCASHMKPECDCGVLKDHILPPTTICPVVLVSFLKGVITFFQERQATLKRDGVSGQTKRSGDRAKMQRANSVTVDGQGLQITTIAGTHPLLVFVNPKSGGKQGERIYRKFQYLLNPRQVYNLAKTGPMPGLNFFRDVPDFRVLACGGDGTVGWILDFIDKANLSKNPPVCILPLGTGNDLARCLRWGGEPGLSAINSHLFIDFFYESYHPLISCKIKVHSCSIERVFERKIQWPQVSERIGCYYCCCIKKFDCFHFKLKCTFYFIVVLLDLLTQQVIHSKHEKAMVYSAPAASALKSRTLALVAREIPTVSLLRSMHTHTLLYIGFKSGFFGELHIYCIPVYADNLEMGSVYTNEWLFYSTLKSSNTALFCFEQFVDVSISTPVLSCVQSVIFGEFKNKHHFGLRLTSPTKDITGKKFSFLGFSISCCETSGGISCGYRHNNWIQVTDCFLDGKKRSPLLIGMLCTRFSLPVDSVSVSAGVVFLTLWSNISNETKAYETLHYIESETEKEEKLILLHSNFCFTRRFFFSFLKDASIAHRFHIMREKHPEKFNSRMKNKFWYFEFGTSETFSATCKKLHEFLEVECDGIQLDFSNISLEGIAVLNIPSMHGGSNLWGESKKRRSHRRAGKRSPEKRVPIVDPKELMFAVQDPSDQLFEVVGLEGAMEMGQIYTGLKSAGRRLAQCSSATIRTSKFLPMQIDGEPWMQTPCTIKITHKNQAPVLMGPPPGTGFFSSIMRKTRSRSQSKE</sequence>
<dbReference type="Pfam" id="PF24858">
    <property type="entry name" value="AGMP_C"/>
    <property type="match status" value="1"/>
</dbReference>
<evidence type="ECO:0000256" key="25">
    <source>
        <dbReference type="SAM" id="MobiDB-lite"/>
    </source>
</evidence>
<dbReference type="InterPro" id="IPR047470">
    <property type="entry name" value="C1_DGKbeta_rpt2"/>
</dbReference>
<keyword evidence="6" id="KW-0479">Metal-binding</keyword>
<evidence type="ECO:0000256" key="4">
    <source>
        <dbReference type="ARBA" id="ARBA00009280"/>
    </source>
</evidence>
<evidence type="ECO:0000313" key="31">
    <source>
        <dbReference type="Proteomes" id="UP000736164"/>
    </source>
</evidence>
<dbReference type="InterPro" id="IPR001206">
    <property type="entry name" value="Diacylglycerol_kinase_cat_dom"/>
</dbReference>
<evidence type="ECO:0000256" key="2">
    <source>
        <dbReference type="ARBA" id="ARBA00004477"/>
    </source>
</evidence>
<feature type="domain" description="EF-hand" evidence="29">
    <location>
        <begin position="773"/>
        <end position="808"/>
    </location>
</feature>
<reference evidence="30" key="1">
    <citation type="journal article" date="2021" name="Cell">
        <title>Tracing the genetic footprints of vertebrate landing in non-teleost ray-finned fishes.</title>
        <authorList>
            <person name="Bi X."/>
            <person name="Wang K."/>
            <person name="Yang L."/>
            <person name="Pan H."/>
            <person name="Jiang H."/>
            <person name="Wei Q."/>
            <person name="Fang M."/>
            <person name="Yu H."/>
            <person name="Zhu C."/>
            <person name="Cai Y."/>
            <person name="He Y."/>
            <person name="Gan X."/>
            <person name="Zeng H."/>
            <person name="Yu D."/>
            <person name="Zhu Y."/>
            <person name="Jiang H."/>
            <person name="Qiu Q."/>
            <person name="Yang H."/>
            <person name="Zhang Y.E."/>
            <person name="Wang W."/>
            <person name="Zhu M."/>
            <person name="He S."/>
            <person name="Zhang G."/>
        </authorList>
    </citation>
    <scope>NUCLEOTIDE SEQUENCE</scope>
    <source>
        <strain evidence="30">Allg_001</strain>
    </source>
</reference>
<dbReference type="Gene3D" id="1.10.238.10">
    <property type="entry name" value="EF-hand"/>
    <property type="match status" value="1"/>
</dbReference>
<dbReference type="SUPFAM" id="SSF111331">
    <property type="entry name" value="NAD kinase/diacylglycerol kinase-like"/>
    <property type="match status" value="2"/>
</dbReference>
<dbReference type="GO" id="GO:0005789">
    <property type="term" value="C:endoplasmic reticulum membrane"/>
    <property type="evidence" value="ECO:0007669"/>
    <property type="project" value="UniProtKB-SubCell"/>
</dbReference>
<protein>
    <recommendedName>
        <fullName evidence="24">Diacylglycerol kinase</fullName>
        <shortName evidence="24">DAG kinase</shortName>
        <ecNumber evidence="24">2.7.1.107</ecNumber>
    </recommendedName>
</protein>
<evidence type="ECO:0000256" key="3">
    <source>
        <dbReference type="ARBA" id="ARBA00005175"/>
    </source>
</evidence>
<keyword evidence="13" id="KW-0560">Oxidoreductase</keyword>
<dbReference type="EC" id="2.7.1.107" evidence="24"/>
<dbReference type="SMART" id="SM00054">
    <property type="entry name" value="EFh"/>
    <property type="match status" value="2"/>
</dbReference>
<gene>
    <name evidence="30" type="primary">Dgkb_0</name>
    <name evidence="30" type="ORF">GTO95_0018746</name>
</gene>
<dbReference type="GO" id="GO:0050479">
    <property type="term" value="F:glyceryl-ether monooxygenase activity"/>
    <property type="evidence" value="ECO:0007669"/>
    <property type="project" value="UniProtKB-EC"/>
</dbReference>
<evidence type="ECO:0000259" key="28">
    <source>
        <dbReference type="PROSITE" id="PS50146"/>
    </source>
</evidence>
<dbReference type="InterPro" id="IPR017438">
    <property type="entry name" value="ATP-NAD_kinase_N"/>
</dbReference>
<evidence type="ECO:0000256" key="23">
    <source>
        <dbReference type="ARBA" id="ARBA00047556"/>
    </source>
</evidence>
<comment type="similarity">
    <text evidence="4 24">Belongs to the eukaryotic diacylglycerol kinase family.</text>
</comment>
<dbReference type="Pfam" id="PF14513">
    <property type="entry name" value="DAG_kinase_N"/>
    <property type="match status" value="1"/>
</dbReference>
<dbReference type="Gene3D" id="3.40.50.10330">
    <property type="entry name" value="Probable inorganic polyphosphate/atp-NAD kinase, domain 1"/>
    <property type="match status" value="1"/>
</dbReference>
<evidence type="ECO:0000256" key="15">
    <source>
        <dbReference type="ARBA" id="ARBA00023098"/>
    </source>
</evidence>